<sequence length="292" mass="33671">MRKVDCHLPLSFLQIQEEFFLHRIFEAVFINNPHPYLIMNMDQTSVRLQNTYKKSLSPKGAKEVRVVQLPGDPECLTVCFTISANGWEFPASVVFKGNKKTGKLSPRILNKLEIPENVRIFSTHSGWWNSAFDRFWIKKTFDGRHDGGTLIRDRAPAHGSFESQLLLENLGIEQVFIPAGPTGTYQRLDISVNFLFKPYLRKSYHLWRDNCTAVTKSGYLKKPCRQDFIKFVSEAWEKIKVSTVENSFVGARIMPEPLYMLASQEEILDSPDDLERSFERSFSSVEDSFSEE</sequence>
<dbReference type="GO" id="GO:0003676">
    <property type="term" value="F:nucleic acid binding"/>
    <property type="evidence" value="ECO:0007669"/>
    <property type="project" value="InterPro"/>
</dbReference>
<protein>
    <recommendedName>
        <fullName evidence="1">DDE-1 domain-containing protein</fullName>
    </recommendedName>
</protein>
<dbReference type="InterPro" id="IPR004875">
    <property type="entry name" value="DDE_SF_endonuclease_dom"/>
</dbReference>
<dbReference type="AlphaFoldDB" id="A0A1D1UPK8"/>
<organism evidence="2 3">
    <name type="scientific">Ramazzottius varieornatus</name>
    <name type="common">Water bear</name>
    <name type="synonym">Tardigrade</name>
    <dbReference type="NCBI Taxonomy" id="947166"/>
    <lineage>
        <taxon>Eukaryota</taxon>
        <taxon>Metazoa</taxon>
        <taxon>Ecdysozoa</taxon>
        <taxon>Tardigrada</taxon>
        <taxon>Eutardigrada</taxon>
        <taxon>Parachela</taxon>
        <taxon>Hypsibioidea</taxon>
        <taxon>Ramazzottiidae</taxon>
        <taxon>Ramazzottius</taxon>
    </lineage>
</organism>
<evidence type="ECO:0000313" key="3">
    <source>
        <dbReference type="Proteomes" id="UP000186922"/>
    </source>
</evidence>
<proteinExistence type="predicted"/>
<accession>A0A1D1UPK8</accession>
<gene>
    <name evidence="2" type="primary">RvY_03644-1</name>
    <name evidence="2" type="synonym">RvY_03644.1</name>
    <name evidence="2" type="ORF">RvY_03644</name>
</gene>
<feature type="domain" description="DDE-1" evidence="1">
    <location>
        <begin position="79"/>
        <end position="248"/>
    </location>
</feature>
<dbReference type="Pfam" id="PF03184">
    <property type="entry name" value="DDE_1"/>
    <property type="match status" value="1"/>
</dbReference>
<evidence type="ECO:0000313" key="2">
    <source>
        <dbReference type="EMBL" id="GAU91381.1"/>
    </source>
</evidence>
<dbReference type="Proteomes" id="UP000186922">
    <property type="component" value="Unassembled WGS sequence"/>
</dbReference>
<reference evidence="2 3" key="1">
    <citation type="journal article" date="2016" name="Nat. Commun.">
        <title>Extremotolerant tardigrade genome and improved radiotolerance of human cultured cells by tardigrade-unique protein.</title>
        <authorList>
            <person name="Hashimoto T."/>
            <person name="Horikawa D.D."/>
            <person name="Saito Y."/>
            <person name="Kuwahara H."/>
            <person name="Kozuka-Hata H."/>
            <person name="Shin-I T."/>
            <person name="Minakuchi Y."/>
            <person name="Ohishi K."/>
            <person name="Motoyama A."/>
            <person name="Aizu T."/>
            <person name="Enomoto A."/>
            <person name="Kondo K."/>
            <person name="Tanaka S."/>
            <person name="Hara Y."/>
            <person name="Koshikawa S."/>
            <person name="Sagara H."/>
            <person name="Miura T."/>
            <person name="Yokobori S."/>
            <person name="Miyagawa K."/>
            <person name="Suzuki Y."/>
            <person name="Kubo T."/>
            <person name="Oyama M."/>
            <person name="Kohara Y."/>
            <person name="Fujiyama A."/>
            <person name="Arakawa K."/>
            <person name="Katayama T."/>
            <person name="Toyoda A."/>
            <person name="Kunieda T."/>
        </authorList>
    </citation>
    <scope>NUCLEOTIDE SEQUENCE [LARGE SCALE GENOMIC DNA]</scope>
    <source>
        <strain evidence="2 3">YOKOZUNA-1</strain>
    </source>
</reference>
<comment type="caution">
    <text evidence="2">The sequence shown here is derived from an EMBL/GenBank/DDBJ whole genome shotgun (WGS) entry which is preliminary data.</text>
</comment>
<keyword evidence="3" id="KW-1185">Reference proteome</keyword>
<evidence type="ECO:0000259" key="1">
    <source>
        <dbReference type="Pfam" id="PF03184"/>
    </source>
</evidence>
<dbReference type="OrthoDB" id="4327074at2759"/>
<name>A0A1D1UPK8_RAMVA</name>
<dbReference type="EMBL" id="BDGG01000002">
    <property type="protein sequence ID" value="GAU91381.1"/>
    <property type="molecule type" value="Genomic_DNA"/>
</dbReference>